<comment type="catalytic activity">
    <reaction evidence="1 5">
        <text>uridine(55) in tRNA = pseudouridine(55) in tRNA</text>
        <dbReference type="Rhea" id="RHEA:42532"/>
        <dbReference type="Rhea" id="RHEA-COMP:10101"/>
        <dbReference type="Rhea" id="RHEA-COMP:10102"/>
        <dbReference type="ChEBI" id="CHEBI:65314"/>
        <dbReference type="ChEBI" id="CHEBI:65315"/>
        <dbReference type="EC" id="5.4.99.25"/>
    </reaction>
</comment>
<keyword evidence="10" id="KW-1185">Reference proteome</keyword>
<dbReference type="Pfam" id="PF09157">
    <property type="entry name" value="TruB-C_2"/>
    <property type="match status" value="1"/>
</dbReference>
<accession>A0A9Y2AKG1</accession>
<feature type="active site" description="Nucleophile" evidence="5">
    <location>
        <position position="44"/>
    </location>
</feature>
<dbReference type="EMBL" id="CP120678">
    <property type="protein sequence ID" value="WIW71894.1"/>
    <property type="molecule type" value="Genomic_DNA"/>
</dbReference>
<name>A0A9Y2AKG1_9FIRM</name>
<dbReference type="InterPro" id="IPR002501">
    <property type="entry name" value="PsdUridine_synth_N"/>
</dbReference>
<dbReference type="InterPro" id="IPR015240">
    <property type="entry name" value="tRNA_sdUridine_synth_fam1_C"/>
</dbReference>
<organism evidence="9 10">
    <name type="scientific">Selenobaculum gibii</name>
    <dbReference type="NCBI Taxonomy" id="3054208"/>
    <lineage>
        <taxon>Bacteria</taxon>
        <taxon>Bacillati</taxon>
        <taxon>Bacillota</taxon>
        <taxon>Negativicutes</taxon>
        <taxon>Selenomonadales</taxon>
        <taxon>Selenomonadaceae</taxon>
        <taxon>Selenobaculum</taxon>
    </lineage>
</organism>
<sequence>MEQQMCSDGLVNVLKPPGMSSHDVVSFIRRVYQTKKVGHAGTLDPAACGVLPIAIGKATRLIEYMSEADKSYRAELTFGFETDSGDDTGIIVKKVDKYILPSFEVISDTLNSFVGDIIQTPPMHSAIKINGNKLCDLVRKGIKVEVPSRKVEIKKILPIQYRNNKLLFDVSCSKGTYIRSLCMDIGHKLMIPATMSFLTRTRVGDFSLNDSYTLNEIAEQKKSILLDVDYSVKHLPSINLSLKQILDFQEGRSVKIDLINKAQLFRVYNMDKSFIGIARYDNLSGTLTAKKVLVRKSL</sequence>
<dbReference type="Pfam" id="PF01509">
    <property type="entry name" value="TruB_N"/>
    <property type="match status" value="1"/>
</dbReference>
<dbReference type="CDD" id="cd02573">
    <property type="entry name" value="PseudoU_synth_EcTruB"/>
    <property type="match status" value="1"/>
</dbReference>
<feature type="domain" description="Pseudouridine synthase II N-terminal" evidence="6">
    <location>
        <begin position="29"/>
        <end position="178"/>
    </location>
</feature>
<dbReference type="InterPro" id="IPR032819">
    <property type="entry name" value="TruB_C"/>
</dbReference>
<evidence type="ECO:0000259" key="6">
    <source>
        <dbReference type="Pfam" id="PF01509"/>
    </source>
</evidence>
<feature type="domain" description="tRNA pseudouridine synthase II TruB subfamily 1 C-terminal" evidence="7">
    <location>
        <begin position="236"/>
        <end position="282"/>
    </location>
</feature>
<dbReference type="EC" id="5.4.99.25" evidence="5"/>
<proteinExistence type="inferred from homology"/>
<comment type="similarity">
    <text evidence="2 5">Belongs to the pseudouridine synthase TruB family. Type 1 subfamily.</text>
</comment>
<dbReference type="Gene3D" id="3.30.2350.10">
    <property type="entry name" value="Pseudouridine synthase"/>
    <property type="match status" value="1"/>
</dbReference>
<dbReference type="SUPFAM" id="SSF55120">
    <property type="entry name" value="Pseudouridine synthase"/>
    <property type="match status" value="1"/>
</dbReference>
<evidence type="ECO:0000313" key="9">
    <source>
        <dbReference type="EMBL" id="WIW71894.1"/>
    </source>
</evidence>
<dbReference type="InterPro" id="IPR020103">
    <property type="entry name" value="PsdUridine_synth_cat_dom_sf"/>
</dbReference>
<dbReference type="PANTHER" id="PTHR13767:SF2">
    <property type="entry name" value="PSEUDOURIDYLATE SYNTHASE TRUB1"/>
    <property type="match status" value="1"/>
</dbReference>
<comment type="function">
    <text evidence="5">Responsible for synthesis of pseudouridine from uracil-55 in the psi GC loop of transfer RNAs.</text>
</comment>
<evidence type="ECO:0000313" key="10">
    <source>
        <dbReference type="Proteomes" id="UP001243623"/>
    </source>
</evidence>
<dbReference type="InterPro" id="IPR036974">
    <property type="entry name" value="PUA_sf"/>
</dbReference>
<evidence type="ECO:0000256" key="1">
    <source>
        <dbReference type="ARBA" id="ARBA00000385"/>
    </source>
</evidence>
<dbReference type="InterPro" id="IPR014780">
    <property type="entry name" value="tRNA_psdUridine_synth_TruB"/>
</dbReference>
<reference evidence="9" key="1">
    <citation type="submission" date="2023-03" db="EMBL/GenBank/DDBJ databases">
        <title>Selenobaculum gbiensis gen. nov. sp. nov., a new bacterium isolated from the gut microbiota of IBD patient.</title>
        <authorList>
            <person name="Yeo S."/>
            <person name="Park H."/>
            <person name="Huh C.S."/>
        </authorList>
    </citation>
    <scope>NUCLEOTIDE SEQUENCE</scope>
    <source>
        <strain evidence="9">ICN-92133</strain>
    </source>
</reference>
<dbReference type="PANTHER" id="PTHR13767">
    <property type="entry name" value="TRNA-PSEUDOURIDINE SYNTHASE"/>
    <property type="match status" value="1"/>
</dbReference>
<dbReference type="NCBIfam" id="TIGR00431">
    <property type="entry name" value="TruB"/>
    <property type="match status" value="1"/>
</dbReference>
<evidence type="ECO:0000256" key="2">
    <source>
        <dbReference type="ARBA" id="ARBA00005642"/>
    </source>
</evidence>
<dbReference type="GO" id="GO:0160148">
    <property type="term" value="F:tRNA pseudouridine(55) synthase activity"/>
    <property type="evidence" value="ECO:0007669"/>
    <property type="project" value="UniProtKB-EC"/>
</dbReference>
<dbReference type="GO" id="GO:0031119">
    <property type="term" value="P:tRNA pseudouridine synthesis"/>
    <property type="evidence" value="ECO:0007669"/>
    <property type="project" value="UniProtKB-UniRule"/>
</dbReference>
<evidence type="ECO:0000259" key="7">
    <source>
        <dbReference type="Pfam" id="PF09157"/>
    </source>
</evidence>
<protein>
    <recommendedName>
        <fullName evidence="5">tRNA pseudouridine synthase B</fullName>
        <ecNumber evidence="5">5.4.99.25</ecNumber>
    </recommendedName>
    <alternativeName>
        <fullName evidence="5">tRNA pseudouridine(55) synthase</fullName>
        <shortName evidence="5">Psi55 synthase</shortName>
    </alternativeName>
    <alternativeName>
        <fullName evidence="5">tRNA pseudouridylate synthase</fullName>
    </alternativeName>
    <alternativeName>
        <fullName evidence="5">tRNA-uridine isomerase</fullName>
    </alternativeName>
</protein>
<feature type="domain" description="tRNA pseudouridylate synthase B C-terminal" evidence="8">
    <location>
        <begin position="179"/>
        <end position="219"/>
    </location>
</feature>
<dbReference type="KEGG" id="sgbi:P3F81_06255"/>
<dbReference type="HAMAP" id="MF_01080">
    <property type="entry name" value="TruB_bact"/>
    <property type="match status" value="1"/>
</dbReference>
<gene>
    <name evidence="5 9" type="primary">truB</name>
    <name evidence="9" type="ORF">P3F81_06255</name>
</gene>
<keyword evidence="4 5" id="KW-0413">Isomerase</keyword>
<keyword evidence="3 5" id="KW-0819">tRNA processing</keyword>
<dbReference type="Gene3D" id="2.30.130.10">
    <property type="entry name" value="PUA domain"/>
    <property type="match status" value="1"/>
</dbReference>
<dbReference type="GO" id="GO:0003723">
    <property type="term" value="F:RNA binding"/>
    <property type="evidence" value="ECO:0007669"/>
    <property type="project" value="InterPro"/>
</dbReference>
<dbReference type="GO" id="GO:1990481">
    <property type="term" value="P:mRNA pseudouridine synthesis"/>
    <property type="evidence" value="ECO:0007669"/>
    <property type="project" value="TreeGrafter"/>
</dbReference>
<evidence type="ECO:0000256" key="5">
    <source>
        <dbReference type="HAMAP-Rule" id="MF_01080"/>
    </source>
</evidence>
<evidence type="ECO:0000256" key="3">
    <source>
        <dbReference type="ARBA" id="ARBA00022694"/>
    </source>
</evidence>
<dbReference type="RefSeq" id="WP_309320764.1">
    <property type="nucleotide sequence ID" value="NZ_CP120678.1"/>
</dbReference>
<dbReference type="Proteomes" id="UP001243623">
    <property type="component" value="Chromosome"/>
</dbReference>
<evidence type="ECO:0000259" key="8">
    <source>
        <dbReference type="Pfam" id="PF16198"/>
    </source>
</evidence>
<evidence type="ECO:0000256" key="4">
    <source>
        <dbReference type="ARBA" id="ARBA00023235"/>
    </source>
</evidence>
<dbReference type="Pfam" id="PF16198">
    <property type="entry name" value="TruB_C_2"/>
    <property type="match status" value="1"/>
</dbReference>
<dbReference type="AlphaFoldDB" id="A0A9Y2AKG1"/>